<dbReference type="AlphaFoldDB" id="A0A0U2ZIY4"/>
<dbReference type="PROSITE" id="PS51832">
    <property type="entry name" value="HD_GYP"/>
    <property type="match status" value="1"/>
</dbReference>
<keyword evidence="3" id="KW-1185">Reference proteome</keyword>
<dbReference type="RefSeq" id="WP_058382704.1">
    <property type="nucleotide sequence ID" value="NZ_CP013659.2"/>
</dbReference>
<proteinExistence type="predicted"/>
<dbReference type="NCBIfam" id="TIGR00277">
    <property type="entry name" value="HDIG"/>
    <property type="match status" value="1"/>
</dbReference>
<organism evidence="2 3">
    <name type="scientific">Planococcus rifietoensis</name>
    <dbReference type="NCBI Taxonomy" id="200991"/>
    <lineage>
        <taxon>Bacteria</taxon>
        <taxon>Bacillati</taxon>
        <taxon>Bacillota</taxon>
        <taxon>Bacilli</taxon>
        <taxon>Bacillales</taxon>
        <taxon>Caryophanaceae</taxon>
        <taxon>Planococcus</taxon>
    </lineage>
</organism>
<dbReference type="Pfam" id="PF13487">
    <property type="entry name" value="HD_5"/>
    <property type="match status" value="1"/>
</dbReference>
<dbReference type="Proteomes" id="UP000067683">
    <property type="component" value="Chromosome"/>
</dbReference>
<dbReference type="SUPFAM" id="SSF109604">
    <property type="entry name" value="HD-domain/PDEase-like"/>
    <property type="match status" value="1"/>
</dbReference>
<dbReference type="CDD" id="cd00077">
    <property type="entry name" value="HDc"/>
    <property type="match status" value="1"/>
</dbReference>
<sequence>MKGLDILKGKYLEKVENDATTLSLLGRGSGLELMKQTILKDKTFILIPSEAAEAHEFYYIIDGEIQAEIEGNEVHLIKDDFFSCKKLEAPVNFTVIEDVILLSVSNFPVFQYASKMIAELRKIGEKVEHKDRYTFNHSSRVAGYAIKTASKMKMTRERTESLFLASILHDIGKINIPEEVLKKPAKLTDEEFDLVKKHPGDGADMIRDTPYKDIANIVEQHHERVNGRGYPFGLTGDEILLEAKIIGVCDTFDAMTEDRAYRSAFTAQYAMDELERLIDIQYDEDVVKAFKQVLLEEGKLIDTP</sequence>
<protein>
    <submittedName>
        <fullName evidence="2">Phosphohydrolase</fullName>
    </submittedName>
</protein>
<dbReference type="PANTHER" id="PTHR43155">
    <property type="entry name" value="CYCLIC DI-GMP PHOSPHODIESTERASE PA4108-RELATED"/>
    <property type="match status" value="1"/>
</dbReference>
<dbReference type="InterPro" id="IPR006675">
    <property type="entry name" value="HDIG_dom"/>
</dbReference>
<dbReference type="InterPro" id="IPR011051">
    <property type="entry name" value="RmlC_Cupin_sf"/>
</dbReference>
<accession>A0A0U2ZIY4</accession>
<dbReference type="SUPFAM" id="SSF51182">
    <property type="entry name" value="RmlC-like cupins"/>
    <property type="match status" value="1"/>
</dbReference>
<evidence type="ECO:0000313" key="2">
    <source>
        <dbReference type="EMBL" id="ALS76001.1"/>
    </source>
</evidence>
<dbReference type="STRING" id="200991.AUC31_12685"/>
<dbReference type="OrthoDB" id="9759601at2"/>
<feature type="domain" description="HD-GYP" evidence="1">
    <location>
        <begin position="112"/>
        <end position="304"/>
    </location>
</feature>
<dbReference type="EMBL" id="CP013659">
    <property type="protein sequence ID" value="ALS76001.1"/>
    <property type="molecule type" value="Genomic_DNA"/>
</dbReference>
<evidence type="ECO:0000313" key="3">
    <source>
        <dbReference type="Proteomes" id="UP000067683"/>
    </source>
</evidence>
<dbReference type="KEGG" id="prt:AUC31_12685"/>
<dbReference type="InterPro" id="IPR003607">
    <property type="entry name" value="HD/PDEase_dom"/>
</dbReference>
<evidence type="ECO:0000259" key="1">
    <source>
        <dbReference type="PROSITE" id="PS51832"/>
    </source>
</evidence>
<dbReference type="SMART" id="SM00471">
    <property type="entry name" value="HDc"/>
    <property type="match status" value="1"/>
</dbReference>
<dbReference type="Gene3D" id="1.10.3210.10">
    <property type="entry name" value="Hypothetical protein af1432"/>
    <property type="match status" value="1"/>
</dbReference>
<dbReference type="InterPro" id="IPR037522">
    <property type="entry name" value="HD_GYP_dom"/>
</dbReference>
<dbReference type="GO" id="GO:0016787">
    <property type="term" value="F:hydrolase activity"/>
    <property type="evidence" value="ECO:0007669"/>
    <property type="project" value="UniProtKB-KW"/>
</dbReference>
<reference evidence="2" key="1">
    <citation type="submission" date="2016-01" db="EMBL/GenBank/DDBJ databases">
        <title>Complete genome of Planococcus rifietoensis type strain M8.</title>
        <authorList>
            <person name="See-Too W.S."/>
        </authorList>
    </citation>
    <scope>NUCLEOTIDE SEQUENCE [LARGE SCALE GENOMIC DNA]</scope>
    <source>
        <strain evidence="2">M8</strain>
    </source>
</reference>
<name>A0A0U2ZIY4_9BACL</name>
<gene>
    <name evidence="2" type="ORF">AUC31_12685</name>
</gene>